<dbReference type="EMBL" id="JACXAA010000008">
    <property type="protein sequence ID" value="MBD2755454.1"/>
    <property type="molecule type" value="Genomic_DNA"/>
</dbReference>
<proteinExistence type="predicted"/>
<reference evidence="1" key="1">
    <citation type="submission" date="2020-09" db="EMBL/GenBank/DDBJ databases">
        <authorList>
            <person name="Kim M.K."/>
        </authorList>
    </citation>
    <scope>NUCLEOTIDE SEQUENCE</scope>
    <source>
        <strain evidence="1">BT704</strain>
    </source>
</reference>
<comment type="caution">
    <text evidence="1">The sequence shown here is derived from an EMBL/GenBank/DDBJ whole genome shotgun (WGS) entry which is preliminary data.</text>
</comment>
<dbReference type="Proteomes" id="UP000653797">
    <property type="component" value="Unassembled WGS sequence"/>
</dbReference>
<keyword evidence="2" id="KW-1185">Reference proteome</keyword>
<gene>
    <name evidence="1" type="ORF">IC230_21305</name>
</gene>
<dbReference type="AlphaFoldDB" id="A0A927GF44"/>
<organism evidence="1 2">
    <name type="scientific">Spirosoma validum</name>
    <dbReference type="NCBI Taxonomy" id="2771355"/>
    <lineage>
        <taxon>Bacteria</taxon>
        <taxon>Pseudomonadati</taxon>
        <taxon>Bacteroidota</taxon>
        <taxon>Cytophagia</taxon>
        <taxon>Cytophagales</taxon>
        <taxon>Cytophagaceae</taxon>
        <taxon>Spirosoma</taxon>
    </lineage>
</organism>
<dbReference type="PROSITE" id="PS51257">
    <property type="entry name" value="PROKAR_LIPOPROTEIN"/>
    <property type="match status" value="1"/>
</dbReference>
<evidence type="ECO:0000313" key="1">
    <source>
        <dbReference type="EMBL" id="MBD2755454.1"/>
    </source>
</evidence>
<sequence>MRPALPLFFLLITLLSCHNDRVSVVVTPCTYSDPDMRRRNGLHKAIPAIILTVGNQPGNYQLLPATGYNPVPLGPCNLPQSFQKDSLSVYVSGYFLTSPFLETANVSPLPFELTEISVRH</sequence>
<protein>
    <submittedName>
        <fullName evidence="1">Uncharacterized protein</fullName>
    </submittedName>
</protein>
<name>A0A927GF44_9BACT</name>
<accession>A0A927GF44</accession>
<dbReference type="RefSeq" id="WP_191041071.1">
    <property type="nucleotide sequence ID" value="NZ_JACXAA010000008.1"/>
</dbReference>
<evidence type="ECO:0000313" key="2">
    <source>
        <dbReference type="Proteomes" id="UP000653797"/>
    </source>
</evidence>